<gene>
    <name evidence="7" type="ORF">ACFO3S_23475</name>
</gene>
<sequence length="407" mass="43717">MWHNRHVRVILSSRILLNMGVWIRNFAILLYVSEMTDNDSYYVSLISVAEFAPIFIFSIIGGTFADRWKPRRTMVGSDLLTSASVFAVLLALVYGTWHALFFAAFVSSVLSQFSQPSAMKLFKRHVPDDRLQGVMALHQSISSLFMVIGPVAGAFVYSKFGIETSLVAMGVLILGSGLLLLRLPKDDEEPGPARAKPRFLLELKNGLRYVAANRTLRSLGGTFMAAGLAAGLIQPLLLFVAIENLGQDRAFVQWLLMANGAATLAGGALVMTAAKKAKPQQLLAFGLLVSAAGTVGIGWAHSLAAVLLLQIATGLCYPLIMIGIQTMIMRNTEGAYVGRVGGVMTPLFMGMMVVGMSLAGGLKTTLSLQIVYSISGVLFLTGAAALFPLLGVGKRHAGEEDYSPNSR</sequence>
<dbReference type="SUPFAM" id="SSF103473">
    <property type="entry name" value="MFS general substrate transporter"/>
    <property type="match status" value="1"/>
</dbReference>
<reference evidence="8" key="1">
    <citation type="journal article" date="2019" name="Int. J. Syst. Evol. Microbiol.">
        <title>The Global Catalogue of Microorganisms (GCM) 10K type strain sequencing project: providing services to taxonomists for standard genome sequencing and annotation.</title>
        <authorList>
            <consortium name="The Broad Institute Genomics Platform"/>
            <consortium name="The Broad Institute Genome Sequencing Center for Infectious Disease"/>
            <person name="Wu L."/>
            <person name="Ma J."/>
        </authorList>
    </citation>
    <scope>NUCLEOTIDE SEQUENCE [LARGE SCALE GENOMIC DNA]</scope>
    <source>
        <strain evidence="8">CCUG 49571</strain>
    </source>
</reference>
<keyword evidence="3 6" id="KW-0812">Transmembrane</keyword>
<evidence type="ECO:0000313" key="8">
    <source>
        <dbReference type="Proteomes" id="UP001596028"/>
    </source>
</evidence>
<name>A0ABV9FJL3_9BACL</name>
<organism evidence="7 8">
    <name type="scientific">Cohnella hongkongensis</name>
    <dbReference type="NCBI Taxonomy" id="178337"/>
    <lineage>
        <taxon>Bacteria</taxon>
        <taxon>Bacillati</taxon>
        <taxon>Bacillota</taxon>
        <taxon>Bacilli</taxon>
        <taxon>Bacillales</taxon>
        <taxon>Paenibacillaceae</taxon>
        <taxon>Cohnella</taxon>
    </lineage>
</organism>
<feature type="transmembrane region" description="Helical" evidence="6">
    <location>
        <begin position="370"/>
        <end position="390"/>
    </location>
</feature>
<evidence type="ECO:0000256" key="3">
    <source>
        <dbReference type="ARBA" id="ARBA00022692"/>
    </source>
</evidence>
<evidence type="ECO:0000313" key="7">
    <source>
        <dbReference type="EMBL" id="MFC4601223.1"/>
    </source>
</evidence>
<feature type="transmembrane region" description="Helical" evidence="6">
    <location>
        <begin position="85"/>
        <end position="110"/>
    </location>
</feature>
<keyword evidence="5 6" id="KW-0472">Membrane</keyword>
<dbReference type="Pfam" id="PF07690">
    <property type="entry name" value="MFS_1"/>
    <property type="match status" value="1"/>
</dbReference>
<feature type="transmembrane region" description="Helical" evidence="6">
    <location>
        <begin position="254"/>
        <end position="274"/>
    </location>
</feature>
<dbReference type="InterPro" id="IPR011701">
    <property type="entry name" value="MFS"/>
</dbReference>
<evidence type="ECO:0000256" key="5">
    <source>
        <dbReference type="ARBA" id="ARBA00023136"/>
    </source>
</evidence>
<feature type="transmembrane region" description="Helical" evidence="6">
    <location>
        <begin position="15"/>
        <end position="32"/>
    </location>
</feature>
<dbReference type="Gene3D" id="1.20.1250.20">
    <property type="entry name" value="MFS general substrate transporter like domains"/>
    <property type="match status" value="1"/>
</dbReference>
<proteinExistence type="predicted"/>
<dbReference type="PANTHER" id="PTHR23513:SF6">
    <property type="entry name" value="MAJOR FACILITATOR SUPERFAMILY ASSOCIATED DOMAIN-CONTAINING PROTEIN"/>
    <property type="match status" value="1"/>
</dbReference>
<protein>
    <submittedName>
        <fullName evidence="7">MFS transporter</fullName>
    </submittedName>
</protein>
<dbReference type="Proteomes" id="UP001596028">
    <property type="component" value="Unassembled WGS sequence"/>
</dbReference>
<feature type="transmembrane region" description="Helical" evidence="6">
    <location>
        <begin position="131"/>
        <end position="156"/>
    </location>
</feature>
<evidence type="ECO:0000256" key="6">
    <source>
        <dbReference type="SAM" id="Phobius"/>
    </source>
</evidence>
<dbReference type="InterPro" id="IPR036259">
    <property type="entry name" value="MFS_trans_sf"/>
</dbReference>
<feature type="transmembrane region" description="Helical" evidence="6">
    <location>
        <begin position="281"/>
        <end position="299"/>
    </location>
</feature>
<evidence type="ECO:0000256" key="1">
    <source>
        <dbReference type="ARBA" id="ARBA00004651"/>
    </source>
</evidence>
<dbReference type="EMBL" id="JBHSEP010000024">
    <property type="protein sequence ID" value="MFC4601223.1"/>
    <property type="molecule type" value="Genomic_DNA"/>
</dbReference>
<feature type="transmembrane region" description="Helical" evidence="6">
    <location>
        <begin position="336"/>
        <end position="358"/>
    </location>
</feature>
<feature type="transmembrane region" description="Helical" evidence="6">
    <location>
        <begin position="223"/>
        <end position="242"/>
    </location>
</feature>
<comment type="subcellular location">
    <subcellularLocation>
        <location evidence="1">Cell membrane</location>
        <topology evidence="1">Multi-pass membrane protein</topology>
    </subcellularLocation>
</comment>
<keyword evidence="2" id="KW-1003">Cell membrane</keyword>
<keyword evidence="4 6" id="KW-1133">Transmembrane helix</keyword>
<evidence type="ECO:0000256" key="4">
    <source>
        <dbReference type="ARBA" id="ARBA00022989"/>
    </source>
</evidence>
<keyword evidence="8" id="KW-1185">Reference proteome</keyword>
<comment type="caution">
    <text evidence="7">The sequence shown here is derived from an EMBL/GenBank/DDBJ whole genome shotgun (WGS) entry which is preliminary data.</text>
</comment>
<accession>A0ABV9FJL3</accession>
<feature type="transmembrane region" description="Helical" evidence="6">
    <location>
        <begin position="41"/>
        <end position="65"/>
    </location>
</feature>
<evidence type="ECO:0000256" key="2">
    <source>
        <dbReference type="ARBA" id="ARBA00022475"/>
    </source>
</evidence>
<feature type="transmembrane region" description="Helical" evidence="6">
    <location>
        <begin position="305"/>
        <end position="324"/>
    </location>
</feature>
<dbReference type="CDD" id="cd06173">
    <property type="entry name" value="MFS_MefA_like"/>
    <property type="match status" value="1"/>
</dbReference>
<dbReference type="PANTHER" id="PTHR23513">
    <property type="entry name" value="INTEGRAL MEMBRANE EFFLUX PROTEIN-RELATED"/>
    <property type="match status" value="1"/>
</dbReference>
<dbReference type="RefSeq" id="WP_378101008.1">
    <property type="nucleotide sequence ID" value="NZ_JBHSEP010000024.1"/>
</dbReference>